<dbReference type="AlphaFoldDB" id="A0A0E9S1X9"/>
<accession>A0A0E9S1X9</accession>
<proteinExistence type="predicted"/>
<organism evidence="1">
    <name type="scientific">Anguilla anguilla</name>
    <name type="common">European freshwater eel</name>
    <name type="synonym">Muraena anguilla</name>
    <dbReference type="NCBI Taxonomy" id="7936"/>
    <lineage>
        <taxon>Eukaryota</taxon>
        <taxon>Metazoa</taxon>
        <taxon>Chordata</taxon>
        <taxon>Craniata</taxon>
        <taxon>Vertebrata</taxon>
        <taxon>Euteleostomi</taxon>
        <taxon>Actinopterygii</taxon>
        <taxon>Neopterygii</taxon>
        <taxon>Teleostei</taxon>
        <taxon>Anguilliformes</taxon>
        <taxon>Anguillidae</taxon>
        <taxon>Anguilla</taxon>
    </lineage>
</organism>
<name>A0A0E9S1X9_ANGAN</name>
<dbReference type="EMBL" id="GBXM01073158">
    <property type="protein sequence ID" value="JAH35419.1"/>
    <property type="molecule type" value="Transcribed_RNA"/>
</dbReference>
<evidence type="ECO:0000313" key="1">
    <source>
        <dbReference type="EMBL" id="JAH35419.1"/>
    </source>
</evidence>
<reference evidence="1" key="1">
    <citation type="submission" date="2014-11" db="EMBL/GenBank/DDBJ databases">
        <authorList>
            <person name="Amaro Gonzalez C."/>
        </authorList>
    </citation>
    <scope>NUCLEOTIDE SEQUENCE</scope>
</reference>
<protein>
    <submittedName>
        <fullName evidence="1">Uncharacterized protein</fullName>
    </submittedName>
</protein>
<sequence length="33" mass="3998">MKCVYLYLYTAFIKHTVFNNNETIHHRPESDVL</sequence>
<reference evidence="1" key="2">
    <citation type="journal article" date="2015" name="Fish Shellfish Immunol.">
        <title>Early steps in the European eel (Anguilla anguilla)-Vibrio vulnificus interaction in the gills: Role of the RtxA13 toxin.</title>
        <authorList>
            <person name="Callol A."/>
            <person name="Pajuelo D."/>
            <person name="Ebbesson L."/>
            <person name="Teles M."/>
            <person name="MacKenzie S."/>
            <person name="Amaro C."/>
        </authorList>
    </citation>
    <scope>NUCLEOTIDE SEQUENCE</scope>
</reference>